<reference evidence="2" key="1">
    <citation type="submission" date="2014-11" db="EMBL/GenBank/DDBJ databases">
        <authorList>
            <person name="Otto D Thomas"/>
            <person name="Naeem Raeece"/>
        </authorList>
    </citation>
    <scope>NUCLEOTIDE SEQUENCE</scope>
</reference>
<accession>A0A0G4HI77</accession>
<dbReference type="EMBL" id="CDMZ01002748">
    <property type="protein sequence ID" value="CEM43737.1"/>
    <property type="molecule type" value="Genomic_DNA"/>
</dbReference>
<organism evidence="2">
    <name type="scientific">Chromera velia CCMP2878</name>
    <dbReference type="NCBI Taxonomy" id="1169474"/>
    <lineage>
        <taxon>Eukaryota</taxon>
        <taxon>Sar</taxon>
        <taxon>Alveolata</taxon>
        <taxon>Colpodellida</taxon>
        <taxon>Chromeraceae</taxon>
        <taxon>Chromera</taxon>
    </lineage>
</organism>
<proteinExistence type="predicted"/>
<feature type="region of interest" description="Disordered" evidence="1">
    <location>
        <begin position="291"/>
        <end position="380"/>
    </location>
</feature>
<gene>
    <name evidence="2" type="ORF">Cvel_27731</name>
</gene>
<evidence type="ECO:0000256" key="1">
    <source>
        <dbReference type="SAM" id="MobiDB-lite"/>
    </source>
</evidence>
<feature type="region of interest" description="Disordered" evidence="1">
    <location>
        <begin position="148"/>
        <end position="183"/>
    </location>
</feature>
<name>A0A0G4HI77_9ALVE</name>
<evidence type="ECO:0000313" key="2">
    <source>
        <dbReference type="EMBL" id="CEM43737.1"/>
    </source>
</evidence>
<protein>
    <submittedName>
        <fullName evidence="2">Uncharacterized protein</fullName>
    </submittedName>
</protein>
<feature type="compositionally biased region" description="Polar residues" evidence="1">
    <location>
        <begin position="362"/>
        <end position="371"/>
    </location>
</feature>
<feature type="compositionally biased region" description="Basic and acidic residues" evidence="1">
    <location>
        <begin position="148"/>
        <end position="160"/>
    </location>
</feature>
<dbReference type="AlphaFoldDB" id="A0A0G4HI77"/>
<sequence length="675" mass="74201">MESHQIDSLLTGPRVFQQLLKLGIRTAPQYRTKSRRCNIQQKPYVPVKQRSYSSKRQFQQNKKKPTALAEVALTAKEPQKPRTHYKNGGKIRFKDGLQKTPFGLSVVPEKAPPPPPQDFGMRARYVATNCRAKVKALERMTAWKTAQDAERMQQAEDDALRATASPRSETAAASGSPFLPRTRTHRVTIGGNDTFNLLNGFGLADTEKDDNMPHVCEIEEHVTWHGPPRQSTTNTEIKGPRAVEQQKDPDAEYIREWLESKGIRRAPKPAVPLPTGPALPKRTSKFVRLDCPPEETGGTKEATVHRWGPQDEGPSRQTAPLKRVTTVNLNTSFAPLPDVPDEPEAKEKDGQGGEEEEGNKKSPFTTTTYSRSPKKYEAHHHPFKQMKVITYKTRPAYVPLYPGEPIETRKPGMAPVGDPAGKKYELGFNKKHYLGLTHPQPTCPYVFFHAPRDNQPGSRGFHTMTQAFQGARGPHGRVCPCYVVGAEDVGPGTETWIPSGIRRTYSLGPARYDQVVPSLANTVLDTTQWGGAPADTNALRKSFIGVQAELGRSGTRVMAQPSDPAAEGSGCFAPPSRTLSKAAGVEGPDDRMAILRGGPMIRPQMTYTSLARASMGGLKPSGGVNGAQQPILYSQHEGKRPSNNTGTHFLKQTQPWTVLGRKSVLLKSGASVRGN</sequence>
<dbReference type="VEuPathDB" id="CryptoDB:Cvel_27731"/>